<feature type="transmembrane region" description="Helical" evidence="1">
    <location>
        <begin position="306"/>
        <end position="333"/>
    </location>
</feature>
<evidence type="ECO:0000256" key="1">
    <source>
        <dbReference type="SAM" id="Phobius"/>
    </source>
</evidence>
<reference evidence="3 4" key="1">
    <citation type="submission" date="2019-06" db="EMBL/GenBank/DDBJ databases">
        <title>Sequencing the genomes of 1000 actinobacteria strains.</title>
        <authorList>
            <person name="Klenk H.-P."/>
        </authorList>
    </citation>
    <scope>NUCLEOTIDE SEQUENCE [LARGE SCALE GENOMIC DNA]</scope>
    <source>
        <strain evidence="3 4">DSM 45511</strain>
    </source>
</reference>
<dbReference type="Pfam" id="PF07786">
    <property type="entry name" value="HGSNAT_cat"/>
    <property type="match status" value="1"/>
</dbReference>
<feature type="transmembrane region" description="Helical" evidence="1">
    <location>
        <begin position="220"/>
        <end position="240"/>
    </location>
</feature>
<dbReference type="InterPro" id="IPR012429">
    <property type="entry name" value="HGSNAT_cat"/>
</dbReference>
<dbReference type="EMBL" id="VFPH01000001">
    <property type="protein sequence ID" value="TQM45492.1"/>
    <property type="molecule type" value="Genomic_DNA"/>
</dbReference>
<feature type="transmembrane region" description="Helical" evidence="1">
    <location>
        <begin position="282"/>
        <end position="299"/>
    </location>
</feature>
<feature type="transmembrane region" description="Helical" evidence="1">
    <location>
        <begin position="141"/>
        <end position="159"/>
    </location>
</feature>
<feature type="transmembrane region" description="Helical" evidence="1">
    <location>
        <begin position="190"/>
        <end position="208"/>
    </location>
</feature>
<gene>
    <name evidence="3" type="ORF">FB388_2892</name>
</gene>
<keyword evidence="1" id="KW-1133">Transmembrane helix</keyword>
<keyword evidence="1" id="KW-0812">Transmembrane</keyword>
<dbReference type="Proteomes" id="UP000319818">
    <property type="component" value="Unassembled WGS sequence"/>
</dbReference>
<feature type="transmembrane region" description="Helical" evidence="1">
    <location>
        <begin position="53"/>
        <end position="75"/>
    </location>
</feature>
<comment type="caution">
    <text evidence="3">The sequence shown here is derived from an EMBL/GenBank/DDBJ whole genome shotgun (WGS) entry which is preliminary data.</text>
</comment>
<name>A0A543GHD1_9PSEU</name>
<sequence length="398" mass="40610">MTGALEAAVGRHRTRSRRERIVGVDAARAVALVGMFATHIFPLREGREPTLTGMIASGRASALFAVLAGVGVALATGGMQRPRGTRAHLGAGAALVVRGALVAAVGLTLVATRAPVAIILAYYGVLFVVAAFLVRVPRGLLAAGAVLACVLTPVASQLLREGMPEGPGAQVGWPALAAPGNAVVTLVLTGYYPVLTWTTYLLAGMAVGRLDLRRPQVATGLLVGGAALAVAAHTASALLLGPGNGVWVLGAAASERRYGTTPTGTWWWLAVDTPHSGSTLDLAATTGSALAVLGTMLLLSRWAPRVVLVPAALGSAPLTLYTLHVVALAWYAGRGSDDLVLWLGHVLAATLVGLALRFAGVRGPLEAVLSAAGRAVRRLVTGITPKAVDSDPPRPPGT</sequence>
<evidence type="ECO:0000313" key="3">
    <source>
        <dbReference type="EMBL" id="TQM45492.1"/>
    </source>
</evidence>
<accession>A0A543GHD1</accession>
<organism evidence="3 4">
    <name type="scientific">Pseudonocardia cypriaca</name>
    <dbReference type="NCBI Taxonomy" id="882449"/>
    <lineage>
        <taxon>Bacteria</taxon>
        <taxon>Bacillati</taxon>
        <taxon>Actinomycetota</taxon>
        <taxon>Actinomycetes</taxon>
        <taxon>Pseudonocardiales</taxon>
        <taxon>Pseudonocardiaceae</taxon>
        <taxon>Pseudonocardia</taxon>
    </lineage>
</organism>
<evidence type="ECO:0000259" key="2">
    <source>
        <dbReference type="Pfam" id="PF07786"/>
    </source>
</evidence>
<keyword evidence="1" id="KW-0472">Membrane</keyword>
<feature type="transmembrane region" description="Helical" evidence="1">
    <location>
        <begin position="87"/>
        <end position="110"/>
    </location>
</feature>
<dbReference type="AlphaFoldDB" id="A0A543GHD1"/>
<keyword evidence="4" id="KW-1185">Reference proteome</keyword>
<feature type="transmembrane region" description="Helical" evidence="1">
    <location>
        <begin position="339"/>
        <end position="359"/>
    </location>
</feature>
<proteinExistence type="predicted"/>
<evidence type="ECO:0000313" key="4">
    <source>
        <dbReference type="Proteomes" id="UP000319818"/>
    </source>
</evidence>
<protein>
    <submittedName>
        <fullName evidence="3">Uncharacterized protein DUF1624</fullName>
    </submittedName>
</protein>
<feature type="domain" description="Heparan-alpha-glucosaminide N-acetyltransferase catalytic" evidence="2">
    <location>
        <begin position="20"/>
        <end position="214"/>
    </location>
</feature>
<feature type="transmembrane region" description="Helical" evidence="1">
    <location>
        <begin position="116"/>
        <end position="134"/>
    </location>
</feature>
<feature type="transmembrane region" description="Helical" evidence="1">
    <location>
        <begin position="21"/>
        <end position="41"/>
    </location>
</feature>